<protein>
    <submittedName>
        <fullName evidence="1">Uncharacterized protein</fullName>
    </submittedName>
</protein>
<organism evidence="1">
    <name type="scientific">Paenibacillus ihbetae</name>
    <dbReference type="NCBI Taxonomy" id="1870820"/>
    <lineage>
        <taxon>Bacteria</taxon>
        <taxon>Bacillati</taxon>
        <taxon>Bacillota</taxon>
        <taxon>Bacilli</taxon>
        <taxon>Bacillales</taxon>
        <taxon>Paenibacillaceae</taxon>
        <taxon>Paenibacillus</taxon>
    </lineage>
</organism>
<proteinExistence type="predicted"/>
<gene>
    <name evidence="1" type="ORF">BBD41_03335</name>
</gene>
<name>A0A1B2DVE4_9BACL</name>
<dbReference type="EMBL" id="CP016809">
    <property type="protein sequence ID" value="ANY71692.1"/>
    <property type="molecule type" value="Genomic_DNA"/>
</dbReference>
<accession>A0A1B2DVE4</accession>
<reference evidence="1" key="1">
    <citation type="submission" date="2016-08" db="EMBL/GenBank/DDBJ databases">
        <title>Complete Genome Seqeunce of Paenibacillus sp. nov. IHBB 9852 from high altitute lake of Indian trans-Himalayas.</title>
        <authorList>
            <person name="Kiran S."/>
            <person name="Swarnkar M.K."/>
            <person name="Rana A."/>
            <person name="Tewari R."/>
            <person name="Gulati A."/>
        </authorList>
    </citation>
    <scope>NUCLEOTIDE SEQUENCE [LARGE SCALE GENOMIC DNA]</scope>
    <source>
        <strain evidence="1">IHBB 9852</strain>
    </source>
</reference>
<dbReference type="AlphaFoldDB" id="A0A1B2DVE4"/>
<sequence length="104" mass="11733">MESGPMKGLAIHPSHRKLAEITFLNLDKKGNLIIDELTLRVLAPYLMQNLEIIRTLDELSNLSMVAYTAGQMDWLHDICGAIDYIQDEGFLKKGVSTCRNQMNP</sequence>
<dbReference type="KEGG" id="pib:BBD41_03335"/>
<evidence type="ECO:0000313" key="1">
    <source>
        <dbReference type="EMBL" id="ANY71692.1"/>
    </source>
</evidence>
<dbReference type="InterPro" id="IPR056084">
    <property type="entry name" value="DUF7667"/>
</dbReference>
<dbReference type="Pfam" id="PF24704">
    <property type="entry name" value="DUF7667"/>
    <property type="match status" value="1"/>
</dbReference>